<proteinExistence type="predicted"/>
<name>A0A7M4EY88_CROPO</name>
<dbReference type="Ensembl" id="ENSCPRT00005018271.1">
    <property type="protein sequence ID" value="ENSCPRP00005015583.1"/>
    <property type="gene ID" value="ENSCPRG00005010918.1"/>
</dbReference>
<dbReference type="PANTHER" id="PTHR23095">
    <property type="entry name" value="PARANEOPLASTIC ANTIGEN"/>
    <property type="match status" value="1"/>
</dbReference>
<organism evidence="2 3">
    <name type="scientific">Crocodylus porosus</name>
    <name type="common">Saltwater crocodile</name>
    <name type="synonym">Estuarine crocodile</name>
    <dbReference type="NCBI Taxonomy" id="8502"/>
    <lineage>
        <taxon>Eukaryota</taxon>
        <taxon>Metazoa</taxon>
        <taxon>Chordata</taxon>
        <taxon>Craniata</taxon>
        <taxon>Vertebrata</taxon>
        <taxon>Euteleostomi</taxon>
        <taxon>Archelosauria</taxon>
        <taxon>Archosauria</taxon>
        <taxon>Crocodylia</taxon>
        <taxon>Longirostres</taxon>
        <taxon>Crocodylidae</taxon>
        <taxon>Crocodylus</taxon>
    </lineage>
</organism>
<reference evidence="2" key="2">
    <citation type="submission" date="2025-09" db="UniProtKB">
        <authorList>
            <consortium name="Ensembl"/>
        </authorList>
    </citation>
    <scope>IDENTIFICATION</scope>
</reference>
<dbReference type="PANTHER" id="PTHR23095:SF43">
    <property type="entry name" value="PARANEOPLASTIC ANTIGEN-LIKE PROTEIN 8C"/>
    <property type="match status" value="1"/>
</dbReference>
<accession>A0A7M4EY88</accession>
<evidence type="ECO:0000313" key="2">
    <source>
        <dbReference type="Ensembl" id="ENSCPRP00005015583.1"/>
    </source>
</evidence>
<evidence type="ECO:0000259" key="1">
    <source>
        <dbReference type="Pfam" id="PF14893"/>
    </source>
</evidence>
<dbReference type="InterPro" id="IPR026523">
    <property type="entry name" value="PNMA"/>
</dbReference>
<dbReference type="InterPro" id="IPR048270">
    <property type="entry name" value="PNMA_C"/>
</dbReference>
<reference evidence="2" key="1">
    <citation type="submission" date="2025-08" db="UniProtKB">
        <authorList>
            <consortium name="Ensembl"/>
        </authorList>
    </citation>
    <scope>IDENTIFICATION</scope>
</reference>
<protein>
    <recommendedName>
        <fullName evidence="1">Paraneoplastic antigen Ma-like C-terminal domain-containing protein</fullName>
    </recommendedName>
</protein>
<feature type="domain" description="Paraneoplastic antigen Ma-like C-terminal" evidence="1">
    <location>
        <begin position="5"/>
        <end position="96"/>
    </location>
</feature>
<dbReference type="GeneTree" id="ENSGT00960000189655"/>
<evidence type="ECO:0000313" key="3">
    <source>
        <dbReference type="Proteomes" id="UP000594220"/>
    </source>
</evidence>
<dbReference type="Proteomes" id="UP000594220">
    <property type="component" value="Unplaced"/>
</dbReference>
<dbReference type="Pfam" id="PF14893">
    <property type="entry name" value="PNMA"/>
    <property type="match status" value="1"/>
</dbReference>
<dbReference type="AlphaFoldDB" id="A0A7M4EY88"/>
<sequence>MSLVLPDAFGHSTRSGGAYYELVGTLQCKGKTLSVYVLCLEPMLQCLVTQGALSVTDTDQIRLWQVRIGAQYSSDLLWNLNLVGSRSSPPDFSHLLREIHEEEEISRLRESMWVPEDVSPQRGPMGWVLTGSHGVLPQTTPHD</sequence>
<keyword evidence="3" id="KW-1185">Reference proteome</keyword>